<gene>
    <name evidence="3" type="ORF">FHU37_005241</name>
</gene>
<dbReference type="RefSeq" id="WP_179817068.1">
    <property type="nucleotide sequence ID" value="NZ_JACBZD010000002.1"/>
</dbReference>
<reference evidence="3 4" key="1">
    <citation type="submission" date="2020-07" db="EMBL/GenBank/DDBJ databases">
        <title>Sequencing the genomes of 1000 actinobacteria strains.</title>
        <authorList>
            <person name="Klenk H.-P."/>
        </authorList>
    </citation>
    <scope>NUCLEOTIDE SEQUENCE [LARGE SCALE GENOMIC DNA]</scope>
    <source>
        <strain evidence="3 4">DSM 42178</strain>
    </source>
</reference>
<comment type="caution">
    <text evidence="3">The sequence shown here is derived from an EMBL/GenBank/DDBJ whole genome shotgun (WGS) entry which is preliminary data.</text>
</comment>
<evidence type="ECO:0000313" key="3">
    <source>
        <dbReference type="EMBL" id="NYI08212.1"/>
    </source>
</evidence>
<feature type="domain" description="SnoaL-like" evidence="2">
    <location>
        <begin position="26"/>
        <end position="127"/>
    </location>
</feature>
<feature type="region of interest" description="Disordered" evidence="1">
    <location>
        <begin position="155"/>
        <end position="181"/>
    </location>
</feature>
<organism evidence="3 4">
    <name type="scientific">Allostreptomyces psammosilenae</name>
    <dbReference type="NCBI Taxonomy" id="1892865"/>
    <lineage>
        <taxon>Bacteria</taxon>
        <taxon>Bacillati</taxon>
        <taxon>Actinomycetota</taxon>
        <taxon>Actinomycetes</taxon>
        <taxon>Kitasatosporales</taxon>
        <taxon>Streptomycetaceae</taxon>
        <taxon>Allostreptomyces</taxon>
    </lineage>
</organism>
<evidence type="ECO:0000259" key="2">
    <source>
        <dbReference type="Pfam" id="PF12680"/>
    </source>
</evidence>
<name>A0A853AD00_9ACTN</name>
<proteinExistence type="predicted"/>
<protein>
    <recommendedName>
        <fullName evidence="2">SnoaL-like domain-containing protein</fullName>
    </recommendedName>
</protein>
<dbReference type="Pfam" id="PF12680">
    <property type="entry name" value="SnoaL_2"/>
    <property type="match status" value="1"/>
</dbReference>
<dbReference type="Proteomes" id="UP000567795">
    <property type="component" value="Unassembled WGS sequence"/>
</dbReference>
<dbReference type="InterPro" id="IPR032710">
    <property type="entry name" value="NTF2-like_dom_sf"/>
</dbReference>
<dbReference type="Gene3D" id="3.10.450.50">
    <property type="match status" value="1"/>
</dbReference>
<dbReference type="SUPFAM" id="SSF54427">
    <property type="entry name" value="NTF2-like"/>
    <property type="match status" value="1"/>
</dbReference>
<dbReference type="EMBL" id="JACBZD010000002">
    <property type="protein sequence ID" value="NYI08212.1"/>
    <property type="molecule type" value="Genomic_DNA"/>
</dbReference>
<accession>A0A853AD00</accession>
<dbReference type="InterPro" id="IPR037401">
    <property type="entry name" value="SnoaL-like"/>
</dbReference>
<evidence type="ECO:0000256" key="1">
    <source>
        <dbReference type="SAM" id="MobiDB-lite"/>
    </source>
</evidence>
<sequence>MNDTTAAAPEGDAVRQHTLAVIEAARRTLLAHDMSAFADLWAPDGTLEFPFAAPGAPRRLSGREEVRAYLADYTDHIDLRALPEFRVHPTLDPRTAVVEMRAEGFVVPTGRPYELRYVAVVTVEADGISSYRDYWSPLAAAEALGDALPGRGVGAGEVGEGVGDGDRHGAGAGDRQGAQAR</sequence>
<evidence type="ECO:0000313" key="4">
    <source>
        <dbReference type="Proteomes" id="UP000567795"/>
    </source>
</evidence>
<dbReference type="AlphaFoldDB" id="A0A853AD00"/>
<keyword evidence="4" id="KW-1185">Reference proteome</keyword>